<sequence length="500" mass="53396">MLRSGGADLTIAGGIREFGRATPAALAVRDGDRALTYAALDERSSRLANALLLLHLKPGDRVALLCGNRLEYPEIAAGIAKAGLVLVPVNPRLTAPEVDFILGHSGARVLIADDALAASVPSFTGAVICIGGSSLGLEYEGWIGAAPAKDPWVAVDERDPFCITYTAGTTGDPKGVLISHRSRCLTFYATALEWGLGPGRRTIAVAPMYHGAGFAFAYAAVYCGATVSMLRSFDPHLLLDMIRRERAQSVFLVPTHAQLIRGAVREVPELPSLDTLYFNAAALPKVLKEWVFEAFPGVGVHELYGSTEAGVVTNLRPPDARRKAGSVGHPWFATQVRVVGPDGQPVGPGEPGELYSRSPYLMNGYHDNPAATAVCTTDDGYLTSGDIVVADDEGFISIVDRVKDLIITGGVNVYPRDVEEVLLTHSSVVEAAVVGEPDDRWGERVVAYLVCREAIEATALDAHLRARLAGYKVPKEFKIIAALPRNAAGKVLKRELRSTP</sequence>
<dbReference type="SUPFAM" id="SSF56801">
    <property type="entry name" value="Acetyl-CoA synthetase-like"/>
    <property type="match status" value="1"/>
</dbReference>
<dbReference type="PANTHER" id="PTHR43767">
    <property type="entry name" value="LONG-CHAIN-FATTY-ACID--COA LIGASE"/>
    <property type="match status" value="1"/>
</dbReference>
<evidence type="ECO:0000259" key="1">
    <source>
        <dbReference type="Pfam" id="PF00501"/>
    </source>
</evidence>
<reference evidence="3" key="1">
    <citation type="submission" date="2021-01" db="EMBL/GenBank/DDBJ databases">
        <title>Whole genome shotgun sequence of Actinoplanes tereljensis NBRC 105297.</title>
        <authorList>
            <person name="Komaki H."/>
            <person name="Tamura T."/>
        </authorList>
    </citation>
    <scope>NUCLEOTIDE SEQUENCE</scope>
    <source>
        <strain evidence="3">NBRC 105297</strain>
    </source>
</reference>
<protein>
    <submittedName>
        <fullName evidence="3">Acyl-CoA synthetase</fullName>
    </submittedName>
</protein>
<dbReference type="InterPro" id="IPR045851">
    <property type="entry name" value="AMP-bd_C_sf"/>
</dbReference>
<dbReference type="InterPro" id="IPR020845">
    <property type="entry name" value="AMP-binding_CS"/>
</dbReference>
<dbReference type="RefSeq" id="WP_203813920.1">
    <property type="nucleotide sequence ID" value="NZ_BOMY01000055.1"/>
</dbReference>
<dbReference type="Pfam" id="PF00501">
    <property type="entry name" value="AMP-binding"/>
    <property type="match status" value="1"/>
</dbReference>
<dbReference type="EMBL" id="BOMY01000055">
    <property type="protein sequence ID" value="GIF26140.1"/>
    <property type="molecule type" value="Genomic_DNA"/>
</dbReference>
<feature type="domain" description="AMP-binding enzyme C-terminal" evidence="2">
    <location>
        <begin position="418"/>
        <end position="490"/>
    </location>
</feature>
<dbReference type="Gene3D" id="3.40.50.12780">
    <property type="entry name" value="N-terminal domain of ligase-like"/>
    <property type="match status" value="1"/>
</dbReference>
<evidence type="ECO:0000259" key="2">
    <source>
        <dbReference type="Pfam" id="PF13193"/>
    </source>
</evidence>
<proteinExistence type="predicted"/>
<feature type="domain" description="AMP-dependent synthetase/ligase" evidence="1">
    <location>
        <begin position="18"/>
        <end position="366"/>
    </location>
</feature>
<dbReference type="InterPro" id="IPR042099">
    <property type="entry name" value="ANL_N_sf"/>
</dbReference>
<evidence type="ECO:0000313" key="4">
    <source>
        <dbReference type="Proteomes" id="UP000623608"/>
    </source>
</evidence>
<name>A0A919NVU5_9ACTN</name>
<dbReference type="AlphaFoldDB" id="A0A919NVU5"/>
<accession>A0A919NVU5</accession>
<gene>
    <name evidence="3" type="ORF">Ate02nite_88700</name>
</gene>
<dbReference type="InterPro" id="IPR000873">
    <property type="entry name" value="AMP-dep_synth/lig_dom"/>
</dbReference>
<keyword evidence="4" id="KW-1185">Reference proteome</keyword>
<dbReference type="PANTHER" id="PTHR43767:SF1">
    <property type="entry name" value="NONRIBOSOMAL PEPTIDE SYNTHASE PES1 (EUROFUNG)-RELATED"/>
    <property type="match status" value="1"/>
</dbReference>
<dbReference type="Gene3D" id="3.30.300.30">
    <property type="match status" value="1"/>
</dbReference>
<dbReference type="Proteomes" id="UP000623608">
    <property type="component" value="Unassembled WGS sequence"/>
</dbReference>
<dbReference type="PROSITE" id="PS00455">
    <property type="entry name" value="AMP_BINDING"/>
    <property type="match status" value="1"/>
</dbReference>
<dbReference type="InterPro" id="IPR025110">
    <property type="entry name" value="AMP-bd_C"/>
</dbReference>
<organism evidence="3 4">
    <name type="scientific">Paractinoplanes tereljensis</name>
    <dbReference type="NCBI Taxonomy" id="571912"/>
    <lineage>
        <taxon>Bacteria</taxon>
        <taxon>Bacillati</taxon>
        <taxon>Actinomycetota</taxon>
        <taxon>Actinomycetes</taxon>
        <taxon>Micromonosporales</taxon>
        <taxon>Micromonosporaceae</taxon>
        <taxon>Paractinoplanes</taxon>
    </lineage>
</organism>
<dbReference type="InterPro" id="IPR050237">
    <property type="entry name" value="ATP-dep_AMP-bd_enzyme"/>
</dbReference>
<dbReference type="Pfam" id="PF13193">
    <property type="entry name" value="AMP-binding_C"/>
    <property type="match status" value="1"/>
</dbReference>
<evidence type="ECO:0000313" key="3">
    <source>
        <dbReference type="EMBL" id="GIF26140.1"/>
    </source>
</evidence>
<dbReference type="GO" id="GO:0016878">
    <property type="term" value="F:acid-thiol ligase activity"/>
    <property type="evidence" value="ECO:0007669"/>
    <property type="project" value="UniProtKB-ARBA"/>
</dbReference>
<comment type="caution">
    <text evidence="3">The sequence shown here is derived from an EMBL/GenBank/DDBJ whole genome shotgun (WGS) entry which is preliminary data.</text>
</comment>